<dbReference type="GO" id="GO:0071978">
    <property type="term" value="P:bacterial-type flagellum-dependent swarming motility"/>
    <property type="evidence" value="ECO:0007669"/>
    <property type="project" value="TreeGrafter"/>
</dbReference>
<keyword evidence="6 10" id="KW-0812">Transmembrane</keyword>
<dbReference type="Pfam" id="PF03748">
    <property type="entry name" value="FliL"/>
    <property type="match status" value="1"/>
</dbReference>
<evidence type="ECO:0000256" key="7">
    <source>
        <dbReference type="ARBA" id="ARBA00022779"/>
    </source>
</evidence>
<keyword evidence="5 10" id="KW-0145">Chemotaxis</keyword>
<dbReference type="GO" id="GO:0005886">
    <property type="term" value="C:plasma membrane"/>
    <property type="evidence" value="ECO:0007669"/>
    <property type="project" value="UniProtKB-SubCell"/>
</dbReference>
<protein>
    <recommendedName>
        <fullName evidence="10">Flagellar protein FliL</fullName>
    </recommendedName>
</protein>
<dbReference type="OrthoDB" id="1524835at2"/>
<evidence type="ECO:0000256" key="2">
    <source>
        <dbReference type="ARBA" id="ARBA00004162"/>
    </source>
</evidence>
<comment type="similarity">
    <text evidence="3 10">Belongs to the FliL family.</text>
</comment>
<evidence type="ECO:0000256" key="4">
    <source>
        <dbReference type="ARBA" id="ARBA00022475"/>
    </source>
</evidence>
<dbReference type="GO" id="GO:0009425">
    <property type="term" value="C:bacterial-type flagellum basal body"/>
    <property type="evidence" value="ECO:0007669"/>
    <property type="project" value="InterPro"/>
</dbReference>
<organism evidence="11 12">
    <name type="scientific">Gracilimonas mengyeensis</name>
    <dbReference type="NCBI Taxonomy" id="1302730"/>
    <lineage>
        <taxon>Bacteria</taxon>
        <taxon>Pseudomonadati</taxon>
        <taxon>Balneolota</taxon>
        <taxon>Balneolia</taxon>
        <taxon>Balneolales</taxon>
        <taxon>Balneolaceae</taxon>
        <taxon>Gracilimonas</taxon>
    </lineage>
</organism>
<keyword evidence="11" id="KW-0969">Cilium</keyword>
<reference evidence="11 12" key="1">
    <citation type="submission" date="2017-05" db="EMBL/GenBank/DDBJ databases">
        <authorList>
            <person name="Varghese N."/>
            <person name="Submissions S."/>
        </authorList>
    </citation>
    <scope>NUCLEOTIDE SEQUENCE [LARGE SCALE GENOMIC DNA]</scope>
    <source>
        <strain evidence="11 12">DSM 21985</strain>
    </source>
</reference>
<dbReference type="PANTHER" id="PTHR35091:SF2">
    <property type="entry name" value="FLAGELLAR PROTEIN FLIL"/>
    <property type="match status" value="1"/>
</dbReference>
<dbReference type="RefSeq" id="WP_142455097.1">
    <property type="nucleotide sequence ID" value="NZ_FXTP01000011.1"/>
</dbReference>
<dbReference type="GO" id="GO:0006935">
    <property type="term" value="P:chemotaxis"/>
    <property type="evidence" value="ECO:0007669"/>
    <property type="project" value="UniProtKB-KW"/>
</dbReference>
<dbReference type="InterPro" id="IPR005503">
    <property type="entry name" value="FliL"/>
</dbReference>
<evidence type="ECO:0000256" key="10">
    <source>
        <dbReference type="RuleBase" id="RU364125"/>
    </source>
</evidence>
<keyword evidence="7 10" id="KW-0283">Flagellar rotation</keyword>
<keyword evidence="8 10" id="KW-1133">Transmembrane helix</keyword>
<name>A0A521ECB2_9BACT</name>
<proteinExistence type="inferred from homology"/>
<evidence type="ECO:0000313" key="11">
    <source>
        <dbReference type="EMBL" id="SMO81529.1"/>
    </source>
</evidence>
<evidence type="ECO:0000256" key="6">
    <source>
        <dbReference type="ARBA" id="ARBA00022692"/>
    </source>
</evidence>
<evidence type="ECO:0000256" key="9">
    <source>
        <dbReference type="ARBA" id="ARBA00023136"/>
    </source>
</evidence>
<dbReference type="EMBL" id="FXTP01000011">
    <property type="protein sequence ID" value="SMO81529.1"/>
    <property type="molecule type" value="Genomic_DNA"/>
</dbReference>
<keyword evidence="11" id="KW-0966">Cell projection</keyword>
<evidence type="ECO:0000256" key="1">
    <source>
        <dbReference type="ARBA" id="ARBA00002254"/>
    </source>
</evidence>
<comment type="subcellular location">
    <subcellularLocation>
        <location evidence="2">Cell membrane</location>
        <topology evidence="2">Single-pass membrane protein</topology>
    </subcellularLocation>
</comment>
<keyword evidence="12" id="KW-1185">Reference proteome</keyword>
<keyword evidence="4 10" id="KW-1003">Cell membrane</keyword>
<feature type="transmembrane region" description="Helical" evidence="10">
    <location>
        <begin position="21"/>
        <end position="45"/>
    </location>
</feature>
<evidence type="ECO:0000256" key="8">
    <source>
        <dbReference type="ARBA" id="ARBA00022989"/>
    </source>
</evidence>
<evidence type="ECO:0000256" key="3">
    <source>
        <dbReference type="ARBA" id="ARBA00008281"/>
    </source>
</evidence>
<evidence type="ECO:0000313" key="12">
    <source>
        <dbReference type="Proteomes" id="UP000317557"/>
    </source>
</evidence>
<sequence length="162" mass="18660">MAEEVKEKSTEKKSKKRPSKFLAIGKYFLILLILGGQGFLAYAVVHKYYPNIYEKIHSNQPAESVIYDMEELVVNPSGTNGKRYLLVEISLEIAGEDNVPEIDKHLLELKELMGETLAARTVNQLVEVEGRENIRRELIWLINSKIGNRSVRNLYFTKYIMQ</sequence>
<comment type="function">
    <text evidence="1 10">Controls the rotational direction of flagella during chemotaxis.</text>
</comment>
<gene>
    <name evidence="11" type="ORF">SAMN06265219_111103</name>
</gene>
<keyword evidence="11" id="KW-0282">Flagellum</keyword>
<evidence type="ECO:0000256" key="5">
    <source>
        <dbReference type="ARBA" id="ARBA00022500"/>
    </source>
</evidence>
<keyword evidence="9 10" id="KW-0472">Membrane</keyword>
<accession>A0A521ECB2</accession>
<dbReference type="Proteomes" id="UP000317557">
    <property type="component" value="Unassembled WGS sequence"/>
</dbReference>
<dbReference type="AlphaFoldDB" id="A0A521ECB2"/>
<dbReference type="PANTHER" id="PTHR35091">
    <property type="entry name" value="FLAGELLAR PROTEIN FLIL"/>
    <property type="match status" value="1"/>
</dbReference>